<dbReference type="Pfam" id="PF12833">
    <property type="entry name" value="HTH_18"/>
    <property type="match status" value="1"/>
</dbReference>
<evidence type="ECO:0000256" key="4">
    <source>
        <dbReference type="SAM" id="MobiDB-lite"/>
    </source>
</evidence>
<keyword evidence="3" id="KW-0804">Transcription</keyword>
<dbReference type="PROSITE" id="PS01124">
    <property type="entry name" value="HTH_ARAC_FAMILY_2"/>
    <property type="match status" value="1"/>
</dbReference>
<evidence type="ECO:0000256" key="1">
    <source>
        <dbReference type="ARBA" id="ARBA00023015"/>
    </source>
</evidence>
<reference evidence="6" key="1">
    <citation type="submission" date="2022-10" db="EMBL/GenBank/DDBJ databases">
        <title>The complete genomes of actinobacterial strains from the NBC collection.</title>
        <authorList>
            <person name="Joergensen T.S."/>
            <person name="Alvarez Arevalo M."/>
            <person name="Sterndorff E.B."/>
            <person name="Faurdal D."/>
            <person name="Vuksanovic O."/>
            <person name="Mourched A.-S."/>
            <person name="Charusanti P."/>
            <person name="Shaw S."/>
            <person name="Blin K."/>
            <person name="Weber T."/>
        </authorList>
    </citation>
    <scope>NUCLEOTIDE SEQUENCE</scope>
    <source>
        <strain evidence="6">NBC_01482</strain>
    </source>
</reference>
<protein>
    <submittedName>
        <fullName evidence="6">AraC family transcriptional regulator</fullName>
    </submittedName>
</protein>
<organism evidence="6 7">
    <name type="scientific">Nocardia vinacea</name>
    <dbReference type="NCBI Taxonomy" id="96468"/>
    <lineage>
        <taxon>Bacteria</taxon>
        <taxon>Bacillati</taxon>
        <taxon>Actinomycetota</taxon>
        <taxon>Actinomycetes</taxon>
        <taxon>Mycobacteriales</taxon>
        <taxon>Nocardiaceae</taxon>
        <taxon>Nocardia</taxon>
    </lineage>
</organism>
<proteinExistence type="predicted"/>
<dbReference type="SUPFAM" id="SSF46689">
    <property type="entry name" value="Homeodomain-like"/>
    <property type="match status" value="1"/>
</dbReference>
<evidence type="ECO:0000256" key="3">
    <source>
        <dbReference type="ARBA" id="ARBA00023163"/>
    </source>
</evidence>
<dbReference type="Proteomes" id="UP001432062">
    <property type="component" value="Chromosome"/>
</dbReference>
<name>A0ABZ1YRM5_9NOCA</name>
<feature type="domain" description="HTH araC/xylS-type" evidence="5">
    <location>
        <begin position="202"/>
        <end position="302"/>
    </location>
</feature>
<evidence type="ECO:0000256" key="2">
    <source>
        <dbReference type="ARBA" id="ARBA00023125"/>
    </source>
</evidence>
<evidence type="ECO:0000313" key="6">
    <source>
        <dbReference type="EMBL" id="WUV45763.1"/>
    </source>
</evidence>
<keyword evidence="1" id="KW-0805">Transcription regulation</keyword>
<evidence type="ECO:0000259" key="5">
    <source>
        <dbReference type="PROSITE" id="PS01124"/>
    </source>
</evidence>
<accession>A0ABZ1YRM5</accession>
<keyword evidence="7" id="KW-1185">Reference proteome</keyword>
<dbReference type="InterPro" id="IPR009057">
    <property type="entry name" value="Homeodomain-like_sf"/>
</dbReference>
<dbReference type="PANTHER" id="PTHR47894">
    <property type="entry name" value="HTH-TYPE TRANSCRIPTIONAL REGULATOR GADX"/>
    <property type="match status" value="1"/>
</dbReference>
<dbReference type="InterPro" id="IPR018060">
    <property type="entry name" value="HTH_AraC"/>
</dbReference>
<evidence type="ECO:0000313" key="7">
    <source>
        <dbReference type="Proteomes" id="UP001432062"/>
    </source>
</evidence>
<keyword evidence="2" id="KW-0238">DNA-binding</keyword>
<sequence length="328" mass="36681">MRYDRLVVNDAQEWAELTNGFVPMGHRIQHLGEWTSTLTVQQSTVYSLLRWDEPDGRVGYRTPGHVRREAADGFYWLVLPQHTSFVVGREEGVITAPRGHAMLFGLDQVCWMRPGPRALALQLPRTEIDHAISVDGSRCTPLDMDSGLGRVTRTLIHNVHAEQADFSDREFNAVCDRISELLCMLALGDTSPQRGHLDETVEAVRRYVRDSVGVADVRLPAVAHALGWSPRQLRVALHQAGTTYRDVRRDEALRVARDLLESEGAQGMTITEIAERTGFTPNWFSAAFKARYGEAPREFRQRRLAGSSDDPPRLRSGAADEVALDATG</sequence>
<dbReference type="Gene3D" id="1.10.10.60">
    <property type="entry name" value="Homeodomain-like"/>
    <property type="match status" value="1"/>
</dbReference>
<dbReference type="RefSeq" id="WP_327098967.1">
    <property type="nucleotide sequence ID" value="NZ_CP109149.1"/>
</dbReference>
<dbReference type="EMBL" id="CP109441">
    <property type="protein sequence ID" value="WUV45763.1"/>
    <property type="molecule type" value="Genomic_DNA"/>
</dbReference>
<dbReference type="SMART" id="SM00342">
    <property type="entry name" value="HTH_ARAC"/>
    <property type="match status" value="1"/>
</dbReference>
<gene>
    <name evidence="6" type="ORF">OG563_42900</name>
</gene>
<dbReference type="PANTHER" id="PTHR47894:SF1">
    <property type="entry name" value="HTH-TYPE TRANSCRIPTIONAL REGULATOR VQSM"/>
    <property type="match status" value="1"/>
</dbReference>
<feature type="region of interest" description="Disordered" evidence="4">
    <location>
        <begin position="300"/>
        <end position="328"/>
    </location>
</feature>